<name>A0A0D3E606_BRAOL</name>
<keyword evidence="2" id="KW-1185">Reference proteome</keyword>
<dbReference type="EnsemblPlants" id="Bo9g058300.1">
    <property type="protein sequence ID" value="Bo9g058300.1"/>
    <property type="gene ID" value="Bo9g058300"/>
</dbReference>
<dbReference type="Gramene" id="Bo9g058300.1">
    <property type="protein sequence ID" value="Bo9g058300.1"/>
    <property type="gene ID" value="Bo9g058300"/>
</dbReference>
<evidence type="ECO:0000313" key="2">
    <source>
        <dbReference type="Proteomes" id="UP000032141"/>
    </source>
</evidence>
<dbReference type="AlphaFoldDB" id="A0A0D3E606"/>
<sequence>MNHVTTPALSLLLSGTTSHQNSGSPLPLLLGTMSLTLSYLNRGTEISLISLPSLGKRRSTISGGNAMTVFTVELVGILVFCSRKSLPQSRIESQR</sequence>
<dbReference type="HOGENOM" id="CLU_2375755_0_0_1"/>
<evidence type="ECO:0000313" key="1">
    <source>
        <dbReference type="EnsemblPlants" id="Bo9g058300.1"/>
    </source>
</evidence>
<accession>A0A0D3E606</accession>
<organism evidence="1 2">
    <name type="scientific">Brassica oleracea var. oleracea</name>
    <dbReference type="NCBI Taxonomy" id="109376"/>
    <lineage>
        <taxon>Eukaryota</taxon>
        <taxon>Viridiplantae</taxon>
        <taxon>Streptophyta</taxon>
        <taxon>Embryophyta</taxon>
        <taxon>Tracheophyta</taxon>
        <taxon>Spermatophyta</taxon>
        <taxon>Magnoliopsida</taxon>
        <taxon>eudicotyledons</taxon>
        <taxon>Gunneridae</taxon>
        <taxon>Pentapetalae</taxon>
        <taxon>rosids</taxon>
        <taxon>malvids</taxon>
        <taxon>Brassicales</taxon>
        <taxon>Brassicaceae</taxon>
        <taxon>Brassiceae</taxon>
        <taxon>Brassica</taxon>
    </lineage>
</organism>
<proteinExistence type="predicted"/>
<dbReference type="Proteomes" id="UP000032141">
    <property type="component" value="Chromosome C9"/>
</dbReference>
<reference evidence="1" key="2">
    <citation type="submission" date="2015-03" db="UniProtKB">
        <authorList>
            <consortium name="EnsemblPlants"/>
        </authorList>
    </citation>
    <scope>IDENTIFICATION</scope>
</reference>
<reference evidence="1 2" key="1">
    <citation type="journal article" date="2014" name="Genome Biol.">
        <title>Transcriptome and methylome profiling reveals relics of genome dominance in the mesopolyploid Brassica oleracea.</title>
        <authorList>
            <person name="Parkin I.A."/>
            <person name="Koh C."/>
            <person name="Tang H."/>
            <person name="Robinson S.J."/>
            <person name="Kagale S."/>
            <person name="Clarke W.E."/>
            <person name="Town C.D."/>
            <person name="Nixon J."/>
            <person name="Krishnakumar V."/>
            <person name="Bidwell S.L."/>
            <person name="Denoeud F."/>
            <person name="Belcram H."/>
            <person name="Links M.G."/>
            <person name="Just J."/>
            <person name="Clarke C."/>
            <person name="Bender T."/>
            <person name="Huebert T."/>
            <person name="Mason A.S."/>
            <person name="Pires J.C."/>
            <person name="Barker G."/>
            <person name="Moore J."/>
            <person name="Walley P.G."/>
            <person name="Manoli S."/>
            <person name="Batley J."/>
            <person name="Edwards D."/>
            <person name="Nelson M.N."/>
            <person name="Wang X."/>
            <person name="Paterson A.H."/>
            <person name="King G."/>
            <person name="Bancroft I."/>
            <person name="Chalhoub B."/>
            <person name="Sharpe A.G."/>
        </authorList>
    </citation>
    <scope>NUCLEOTIDE SEQUENCE</scope>
    <source>
        <strain evidence="1 2">cv. TO1000</strain>
    </source>
</reference>
<protein>
    <submittedName>
        <fullName evidence="1">Uncharacterized protein</fullName>
    </submittedName>
</protein>